<protein>
    <submittedName>
        <fullName evidence="2">Uncharacterized protein</fullName>
    </submittedName>
</protein>
<keyword evidence="1" id="KW-0732">Signal</keyword>
<evidence type="ECO:0000313" key="3">
    <source>
        <dbReference type="Proteomes" id="UP000600865"/>
    </source>
</evidence>
<keyword evidence="3" id="KW-1185">Reference proteome</keyword>
<reference evidence="2 3" key="1">
    <citation type="journal article" date="2014" name="Int. J. Syst. Evol. Microbiol.">
        <title>Complete genome sequence of Corynebacterium casei LMG S-19264T (=DSM 44701T), isolated from a smear-ripened cheese.</title>
        <authorList>
            <consortium name="US DOE Joint Genome Institute (JGI-PGF)"/>
            <person name="Walter F."/>
            <person name="Albersmeier A."/>
            <person name="Kalinowski J."/>
            <person name="Ruckert C."/>
        </authorList>
    </citation>
    <scope>NUCLEOTIDE SEQUENCE [LARGE SCALE GENOMIC DNA]</scope>
    <source>
        <strain evidence="2 3">KCTC 23968</strain>
    </source>
</reference>
<evidence type="ECO:0000256" key="1">
    <source>
        <dbReference type="SAM" id="SignalP"/>
    </source>
</evidence>
<gene>
    <name evidence="2" type="ORF">GCM10011309_12490</name>
</gene>
<evidence type="ECO:0000313" key="2">
    <source>
        <dbReference type="EMBL" id="GGX63953.1"/>
    </source>
</evidence>
<sequence length="136" mass="14143">MSKLKIAGATLALVFAASGAAFAQDADAELMKTPSSEGIVTNATSCEYEGGSVMDLTDGKICFIPIRGVSANTANYDGKGLGVIRCTGNGAFPNEIIEPGGQYCRVYLGPKAKKKTRAELEAELAAMTEAELESTN</sequence>
<dbReference type="EMBL" id="BMYV01000001">
    <property type="protein sequence ID" value="GGX63953.1"/>
    <property type="molecule type" value="Genomic_DNA"/>
</dbReference>
<organism evidence="2 3">
    <name type="scientific">Litorimonas cladophorae</name>
    <dbReference type="NCBI Taxonomy" id="1220491"/>
    <lineage>
        <taxon>Bacteria</taxon>
        <taxon>Pseudomonadati</taxon>
        <taxon>Pseudomonadota</taxon>
        <taxon>Alphaproteobacteria</taxon>
        <taxon>Maricaulales</taxon>
        <taxon>Robiginitomaculaceae</taxon>
    </lineage>
</organism>
<dbReference type="Proteomes" id="UP000600865">
    <property type="component" value="Unassembled WGS sequence"/>
</dbReference>
<dbReference type="RefSeq" id="WP_189582847.1">
    <property type="nucleotide sequence ID" value="NZ_BMYV01000001.1"/>
</dbReference>
<feature type="signal peptide" evidence="1">
    <location>
        <begin position="1"/>
        <end position="23"/>
    </location>
</feature>
<accession>A0A918KHQ6</accession>
<comment type="caution">
    <text evidence="2">The sequence shown here is derived from an EMBL/GenBank/DDBJ whole genome shotgun (WGS) entry which is preliminary data.</text>
</comment>
<dbReference type="AlphaFoldDB" id="A0A918KHQ6"/>
<proteinExistence type="predicted"/>
<name>A0A918KHQ6_9PROT</name>
<feature type="chain" id="PRO_5037986625" evidence="1">
    <location>
        <begin position="24"/>
        <end position="136"/>
    </location>
</feature>